<name>A0A1E4TNI0_PACTA</name>
<dbReference type="EMBL" id="KV454018">
    <property type="protein sequence ID" value="ODV93287.1"/>
    <property type="molecule type" value="Genomic_DNA"/>
</dbReference>
<dbReference type="Proteomes" id="UP000094236">
    <property type="component" value="Unassembled WGS sequence"/>
</dbReference>
<evidence type="ECO:0000313" key="3">
    <source>
        <dbReference type="Proteomes" id="UP000094236"/>
    </source>
</evidence>
<proteinExistence type="predicted"/>
<keyword evidence="3" id="KW-1185">Reference proteome</keyword>
<dbReference type="AlphaFoldDB" id="A0A1E4TNI0"/>
<feature type="region of interest" description="Disordered" evidence="1">
    <location>
        <begin position="169"/>
        <end position="188"/>
    </location>
</feature>
<reference evidence="3" key="1">
    <citation type="submission" date="2016-05" db="EMBL/GenBank/DDBJ databases">
        <title>Comparative genomics of biotechnologically important yeasts.</title>
        <authorList>
            <consortium name="DOE Joint Genome Institute"/>
            <person name="Riley R."/>
            <person name="Haridas S."/>
            <person name="Wolfe K.H."/>
            <person name="Lopes M.R."/>
            <person name="Hittinger C.T."/>
            <person name="Goker M."/>
            <person name="Salamov A."/>
            <person name="Wisecaver J."/>
            <person name="Long T.M."/>
            <person name="Aerts A.L."/>
            <person name="Barry K."/>
            <person name="Choi C."/>
            <person name="Clum A."/>
            <person name="Coughlan A.Y."/>
            <person name="Deshpande S."/>
            <person name="Douglass A.P."/>
            <person name="Hanson S.J."/>
            <person name="Klenk H.-P."/>
            <person name="Labutti K."/>
            <person name="Lapidus A."/>
            <person name="Lindquist E."/>
            <person name="Lipzen A."/>
            <person name="Meier-Kolthoff J.P."/>
            <person name="Ohm R.A."/>
            <person name="Otillar R.P."/>
            <person name="Pangilinan J."/>
            <person name="Peng Y."/>
            <person name="Rokas A."/>
            <person name="Rosa C.A."/>
            <person name="Scheuner C."/>
            <person name="Sibirny A.A."/>
            <person name="Slot J.C."/>
            <person name="Stielow J.B."/>
            <person name="Sun H."/>
            <person name="Kurtzman C.P."/>
            <person name="Blackwell M."/>
            <person name="Grigoriev I.V."/>
            <person name="Jeffries T.W."/>
        </authorList>
    </citation>
    <scope>NUCLEOTIDE SEQUENCE [LARGE SCALE GENOMIC DNA]</scope>
    <source>
        <strain evidence="3">NRRL Y-2460</strain>
    </source>
</reference>
<evidence type="ECO:0000256" key="1">
    <source>
        <dbReference type="SAM" id="MobiDB-lite"/>
    </source>
</evidence>
<accession>A0A1E4TNI0</accession>
<evidence type="ECO:0000313" key="2">
    <source>
        <dbReference type="EMBL" id="ODV93287.1"/>
    </source>
</evidence>
<protein>
    <submittedName>
        <fullName evidence="2">Uncharacterized protein</fullName>
    </submittedName>
</protein>
<feature type="compositionally biased region" description="Polar residues" evidence="1">
    <location>
        <begin position="179"/>
        <end position="188"/>
    </location>
</feature>
<organism evidence="2 3">
    <name type="scientific">Pachysolen tannophilus NRRL Y-2460</name>
    <dbReference type="NCBI Taxonomy" id="669874"/>
    <lineage>
        <taxon>Eukaryota</taxon>
        <taxon>Fungi</taxon>
        <taxon>Dikarya</taxon>
        <taxon>Ascomycota</taxon>
        <taxon>Saccharomycotina</taxon>
        <taxon>Pichiomycetes</taxon>
        <taxon>Pachysolenaceae</taxon>
        <taxon>Pachysolen</taxon>
    </lineage>
</organism>
<sequence>MMSISSDPQKTTVIISNLAKKDFPLKESSNSSLSAPAPAAAAAAAAANLVTTTSSSLKLAEFLKLKVLQKLDTLSLMNDLIKWINLPTLSRIIIKFSTESTSKRIYEYLLANFSKDYPALEIDLISPLVRTRSTTDSMLIAKDGKLDAPDYLQFQDLNVHCKLKNSNNTCYQEPRPQKSPASSASNTPLASPIDSSILNVSGSASGSEYFFDESDHSRSRTPQVIYSPTQYQGKESDVFRYDINTGDCDYDHEKPNLSINTNINASKIFEGVNSSDSIQESPIITLDETFTK</sequence>
<gene>
    <name evidence="2" type="ORF">PACTADRAFT_35917</name>
</gene>